<evidence type="ECO:0000256" key="1">
    <source>
        <dbReference type="SAM" id="Coils"/>
    </source>
</evidence>
<dbReference type="PROSITE" id="PS50020">
    <property type="entry name" value="WW_DOMAIN_2"/>
    <property type="match status" value="1"/>
</dbReference>
<dbReference type="InterPro" id="IPR001202">
    <property type="entry name" value="WW_dom"/>
</dbReference>
<keyword evidence="5" id="KW-1185">Reference proteome</keyword>
<dbReference type="Proteomes" id="UP000481153">
    <property type="component" value="Unassembled WGS sequence"/>
</dbReference>
<protein>
    <recommendedName>
        <fullName evidence="3">WW domain-containing protein</fullName>
    </recommendedName>
</protein>
<organism evidence="4 5">
    <name type="scientific">Aphanomyces euteiches</name>
    <dbReference type="NCBI Taxonomy" id="100861"/>
    <lineage>
        <taxon>Eukaryota</taxon>
        <taxon>Sar</taxon>
        <taxon>Stramenopiles</taxon>
        <taxon>Oomycota</taxon>
        <taxon>Saprolegniomycetes</taxon>
        <taxon>Saprolegniales</taxon>
        <taxon>Verrucalvaceae</taxon>
        <taxon>Aphanomyces</taxon>
    </lineage>
</organism>
<evidence type="ECO:0000313" key="5">
    <source>
        <dbReference type="Proteomes" id="UP000481153"/>
    </source>
</evidence>
<sequence length="839" mass="97934">MTPTAVAPWAMPQTSPQTPQLRTQSRSLHMEVEQVCADKNQTIETFAAKKWSEIFRLHTLLSKSFAHIPLAGGDGHGLYENLYKAFPHNLVTKPRFVGVMRCICGIESTNLAAMDDASKAMVKHLESLHYCFEVSLVQKIHTKDVQTLHINWRWLLLALKLLREPMLPESTYFWFGFQLFSSPGVLDDAPHLWISRDDLYCIFNFSASSHACSRIINQRIAQADIQLPQSVLNRSRIQYEHFCLLQDHPMVHSLFGPATPYTSYFVELMSPQIRQYVFHMRKFDKDRMKCRKFLSHYQLKSLRQTWARWNQVVESRRQARRACLRAMALLATSSRQKAFDKLCQHAMDHVAAIEIQRIFRGYRGRQQFLKVLTTLQAVLTIQRLYRDRGHFLHCVKELKRKSRQAIKIQARLRVYRGRLGRIQARKVLLVYFETEMATLQAQRDVYHLSVQQEAAQRIQRCFRKYKLHVVREQAKEDHFEYECVEREMKLLLDAAEKTRREHRVAVTAYYDQLREETLAKEARRKIDDREKFRVKLLRRQRQWADILAERKAKAEATAAAKLERDRAREEEWRQKVETRAIERKEMLLQVLLKPESKADDATKAALVARINEQYKSVRANYKAAGIAMAAQEMKDRAQHDVLVAEMEEERERVREEWRRAELAIAKQDQQDADRERMAELERQRQERQDAATRIQRGTRVCLARRLLRKKVEAAFDKIYDVASGQLVFINTRTQGMCAKPSCLGSYDLTLADKWYICPDISGDVYYYNPKTMMQSWTKPDKCVFCDSCSADFATIYCPNHKTRGYIDPQSLCAACYEGHVAQDPNLAVDATTFDGALVS</sequence>
<feature type="region of interest" description="Disordered" evidence="2">
    <location>
        <begin position="1"/>
        <end position="20"/>
    </location>
</feature>
<dbReference type="Gene3D" id="2.20.70.10">
    <property type="match status" value="1"/>
</dbReference>
<gene>
    <name evidence="4" type="ORF">Ae201684_002552</name>
</gene>
<dbReference type="Pfam" id="PF00612">
    <property type="entry name" value="IQ"/>
    <property type="match status" value="1"/>
</dbReference>
<accession>A0A6G0XPN3</accession>
<dbReference type="VEuPathDB" id="FungiDB:AeMF1_009358"/>
<feature type="domain" description="WW" evidence="3">
    <location>
        <begin position="748"/>
        <end position="781"/>
    </location>
</feature>
<evidence type="ECO:0000259" key="3">
    <source>
        <dbReference type="PROSITE" id="PS50020"/>
    </source>
</evidence>
<reference evidence="4 5" key="1">
    <citation type="submission" date="2019-07" db="EMBL/GenBank/DDBJ databases">
        <title>Genomics analysis of Aphanomyces spp. identifies a new class of oomycete effector associated with host adaptation.</title>
        <authorList>
            <person name="Gaulin E."/>
        </authorList>
    </citation>
    <scope>NUCLEOTIDE SEQUENCE [LARGE SCALE GENOMIC DNA]</scope>
    <source>
        <strain evidence="4 5">ATCC 201684</strain>
    </source>
</reference>
<keyword evidence="1" id="KW-0175">Coiled coil</keyword>
<dbReference type="AlphaFoldDB" id="A0A6G0XPN3"/>
<evidence type="ECO:0000313" key="4">
    <source>
        <dbReference type="EMBL" id="KAF0742453.1"/>
    </source>
</evidence>
<name>A0A6G0XPN3_9STRA</name>
<feature type="coiled-coil region" evidence="1">
    <location>
        <begin position="636"/>
        <end position="663"/>
    </location>
</feature>
<comment type="caution">
    <text evidence="4">The sequence shown here is derived from an EMBL/GenBank/DDBJ whole genome shotgun (WGS) entry which is preliminary data.</text>
</comment>
<dbReference type="PROSITE" id="PS50096">
    <property type="entry name" value="IQ"/>
    <property type="match status" value="2"/>
</dbReference>
<evidence type="ECO:0000256" key="2">
    <source>
        <dbReference type="SAM" id="MobiDB-lite"/>
    </source>
</evidence>
<dbReference type="InterPro" id="IPR000048">
    <property type="entry name" value="IQ_motif_EF-hand-BS"/>
</dbReference>
<dbReference type="Gene3D" id="1.20.5.190">
    <property type="match status" value="1"/>
</dbReference>
<dbReference type="SUPFAM" id="SSF51045">
    <property type="entry name" value="WW domain"/>
    <property type="match status" value="1"/>
</dbReference>
<proteinExistence type="predicted"/>
<dbReference type="EMBL" id="VJMJ01000027">
    <property type="protein sequence ID" value="KAF0742453.1"/>
    <property type="molecule type" value="Genomic_DNA"/>
</dbReference>
<dbReference type="InterPro" id="IPR036020">
    <property type="entry name" value="WW_dom_sf"/>
</dbReference>
<feature type="region of interest" description="Disordered" evidence="2">
    <location>
        <begin position="668"/>
        <end position="689"/>
    </location>
</feature>